<accession>A0ABU5N971</accession>
<name>A0ABU5N971_9MICO</name>
<gene>
    <name evidence="1" type="ORF">R2Q92_12385</name>
</gene>
<dbReference type="EMBL" id="JAWJYN010000002">
    <property type="protein sequence ID" value="MDZ8162634.1"/>
    <property type="molecule type" value="Genomic_DNA"/>
</dbReference>
<sequence length="92" mass="9675">MLQSSTQAERLIGAPLDAGPPYDEYALGIGETDGWWGHNGEGLGFTAALFHDLDSGATIAVCMSESSLADQTHPADQLFRRIVPILASVTSG</sequence>
<evidence type="ECO:0000313" key="2">
    <source>
        <dbReference type="Proteomes" id="UP001291912"/>
    </source>
</evidence>
<comment type="caution">
    <text evidence="1">The sequence shown here is derived from an EMBL/GenBank/DDBJ whole genome shotgun (WGS) entry which is preliminary data.</text>
</comment>
<dbReference type="Proteomes" id="UP001291912">
    <property type="component" value="Unassembled WGS sequence"/>
</dbReference>
<proteinExistence type="predicted"/>
<reference evidence="1 2" key="1">
    <citation type="submission" date="2023-10" db="EMBL/GenBank/DDBJ databases">
        <title>Microbacterium xanthum sp. nov., isolated from seaweed.</title>
        <authorList>
            <person name="Lee S.D."/>
        </authorList>
    </citation>
    <scope>NUCLEOTIDE SEQUENCE [LARGE SCALE GENOMIC DNA]</scope>
    <source>
        <strain evidence="1 2">KCTC 19124</strain>
    </source>
</reference>
<keyword evidence="2" id="KW-1185">Reference proteome</keyword>
<evidence type="ECO:0000313" key="1">
    <source>
        <dbReference type="EMBL" id="MDZ8162634.1"/>
    </source>
</evidence>
<protein>
    <recommendedName>
        <fullName evidence="3">Beta-lactamase-related domain-containing protein</fullName>
    </recommendedName>
</protein>
<dbReference type="RefSeq" id="WP_194425375.1">
    <property type="nucleotide sequence ID" value="NZ_BAAAPT010000002.1"/>
</dbReference>
<evidence type="ECO:0008006" key="3">
    <source>
        <dbReference type="Google" id="ProtNLM"/>
    </source>
</evidence>
<organism evidence="1 2">
    <name type="scientific">Microbacterium aquimaris</name>
    <dbReference type="NCBI Taxonomy" id="459816"/>
    <lineage>
        <taxon>Bacteria</taxon>
        <taxon>Bacillati</taxon>
        <taxon>Actinomycetota</taxon>
        <taxon>Actinomycetes</taxon>
        <taxon>Micrococcales</taxon>
        <taxon>Microbacteriaceae</taxon>
        <taxon>Microbacterium</taxon>
    </lineage>
</organism>